<dbReference type="AlphaFoldDB" id="Q6MHU4"/>
<organism evidence="2 3">
    <name type="scientific">Bdellovibrio bacteriovorus (strain ATCC 15356 / DSM 50701 / NCIMB 9529 / HD100)</name>
    <dbReference type="NCBI Taxonomy" id="264462"/>
    <lineage>
        <taxon>Bacteria</taxon>
        <taxon>Pseudomonadati</taxon>
        <taxon>Bdellovibrionota</taxon>
        <taxon>Bdellovibrionia</taxon>
        <taxon>Bdellovibrionales</taxon>
        <taxon>Pseudobdellovibrionaceae</taxon>
        <taxon>Bdellovibrio</taxon>
    </lineage>
</organism>
<keyword evidence="3" id="KW-1185">Reference proteome</keyword>
<reference evidence="2 3" key="1">
    <citation type="journal article" date="2004" name="Science">
        <title>A predator unmasked: life cycle of Bdellovibrio bacteriovorus from a genomic perspective.</title>
        <authorList>
            <person name="Rendulic S."/>
            <person name="Jagtap P."/>
            <person name="Rosinus A."/>
            <person name="Eppinger M."/>
            <person name="Baar C."/>
            <person name="Lanz C."/>
            <person name="Keller H."/>
            <person name="Lambert C."/>
            <person name="Evans K.J."/>
            <person name="Goesmann A."/>
            <person name="Meyer F."/>
            <person name="Sockett R.E."/>
            <person name="Schuster S.C."/>
        </authorList>
    </citation>
    <scope>NUCLEOTIDE SEQUENCE [LARGE SCALE GENOMIC DNA]</scope>
    <source>
        <strain evidence="3">ATCC 15356 / DSM 50701 / NCIMB 9529 / HD100</strain>
    </source>
</reference>
<dbReference type="GeneID" id="93014686"/>
<protein>
    <recommendedName>
        <fullName evidence="1">B30.2/SPRY domain-containing protein</fullName>
    </recommendedName>
</protein>
<dbReference type="PROSITE" id="PS50188">
    <property type="entry name" value="B302_SPRY"/>
    <property type="match status" value="1"/>
</dbReference>
<dbReference type="EMBL" id="BX842655">
    <property type="protein sequence ID" value="CAE78238.1"/>
    <property type="molecule type" value="Genomic_DNA"/>
</dbReference>
<dbReference type="SMART" id="SM00449">
    <property type="entry name" value="SPRY"/>
    <property type="match status" value="1"/>
</dbReference>
<dbReference type="InterPro" id="IPR043136">
    <property type="entry name" value="B30.2/SPRY_sf"/>
</dbReference>
<dbReference type="STRING" id="264462.Bd3442"/>
<dbReference type="CDD" id="cd11709">
    <property type="entry name" value="SPRY"/>
    <property type="match status" value="1"/>
</dbReference>
<name>Q6MHU4_BDEBA</name>
<evidence type="ECO:0000313" key="2">
    <source>
        <dbReference type="EMBL" id="CAE78238.1"/>
    </source>
</evidence>
<evidence type="ECO:0000313" key="3">
    <source>
        <dbReference type="Proteomes" id="UP000008080"/>
    </source>
</evidence>
<dbReference type="Pfam" id="PF00622">
    <property type="entry name" value="SPRY"/>
    <property type="match status" value="1"/>
</dbReference>
<accession>Q6MHU4</accession>
<proteinExistence type="predicted"/>
<dbReference type="InterPro" id="IPR003877">
    <property type="entry name" value="SPRY_dom"/>
</dbReference>
<dbReference type="RefSeq" id="WP_011165776.1">
    <property type="nucleotide sequence ID" value="NC_005363.1"/>
</dbReference>
<dbReference type="KEGG" id="bba:Bd3442"/>
<dbReference type="eggNOG" id="COG2911">
    <property type="taxonomic scope" value="Bacteria"/>
</dbReference>
<sequence length="653" mass="67442">MKNFLLRSRTLGVFVFLFFGALPVAVASPLSLTYQGRILTSDGVPLEHNNVKFLFEIANPTGTCVIYRELVEGINMANSLGVFDVPIGLGGRQYPADPLYKLSDAFVNSVIHSCAGGATYTALDGDVRVLKVQFYDGTAWRQISPSNVIRSVPFSLTAHSASKLGSLGPNDFVQKNNVPAAGCLAGQVITFDGSNFSCVMDAAGAGGISDVQAGTGISVSGTTIKTVSVAFGSSAGTVAQGNDLRFSDARAPAGAAGGDLSGNYPHPLVSKIQTTPVSATAPSSAGQVLRFDGGTQYVPSFLNVADLRTATAAAQFPAVSCTAAQTLSYSSVTDQFSCVNISLSAVVSPGASGQVLTSNGTAWVSQAPPAGNTVSWVEKTSNYTASGGDHIFANTSGGPFTITLPANPSANDVVRIVDNSQSFNLNALTINPNGNRFSGGAAKDWIQSEQGRSLTLTYQNPTYGWVVTQIDSVTVPPLYTSWNPLDKASALVLSNSFRDVTSTGGSWNSVRGNSSKASGKWYFECKVVQVKSGTPEAMVGVASSAATLAGAYIGSSVAGRGYQVQGGFTYGATYTGSKPALTAGDVMGIAADFAAGTLSYYKNGVYQGQFSSLPAGDVFPAASIANDTVTKIQLLTGASQLVYGPPAGFTAWD</sequence>
<gene>
    <name evidence="2" type="ordered locus">Bd3442</name>
</gene>
<dbReference type="InterPro" id="IPR013320">
    <property type="entry name" value="ConA-like_dom_sf"/>
</dbReference>
<dbReference type="Proteomes" id="UP000008080">
    <property type="component" value="Chromosome"/>
</dbReference>
<evidence type="ECO:0000259" key="1">
    <source>
        <dbReference type="PROSITE" id="PS50188"/>
    </source>
</evidence>
<dbReference type="HOGENOM" id="CLU_419597_0_0_7"/>
<dbReference type="Gene3D" id="2.60.120.920">
    <property type="match status" value="1"/>
</dbReference>
<dbReference type="InterPro" id="IPR001870">
    <property type="entry name" value="B30.2/SPRY"/>
</dbReference>
<feature type="domain" description="B30.2/SPRY" evidence="1">
    <location>
        <begin position="460"/>
        <end position="641"/>
    </location>
</feature>
<dbReference type="SUPFAM" id="SSF49899">
    <property type="entry name" value="Concanavalin A-like lectins/glucanases"/>
    <property type="match status" value="1"/>
</dbReference>